<accession>A0A841DG56</accession>
<proteinExistence type="predicted"/>
<evidence type="ECO:0000313" key="2">
    <source>
        <dbReference type="Proteomes" id="UP000562352"/>
    </source>
</evidence>
<sequence>MKGEVRENEKAGTMHIHQIECLPAVEVTAGRSVGTVRRKNR</sequence>
<dbReference type="AlphaFoldDB" id="A0A841DG56"/>
<protein>
    <submittedName>
        <fullName evidence="1">Uncharacterized protein</fullName>
    </submittedName>
</protein>
<keyword evidence="2" id="KW-1185">Reference proteome</keyword>
<name>A0A841DG56_PLAVE</name>
<dbReference type="EMBL" id="JACHJJ010000037">
    <property type="protein sequence ID" value="MBB5967703.1"/>
    <property type="molecule type" value="Genomic_DNA"/>
</dbReference>
<dbReference type="Proteomes" id="UP000562352">
    <property type="component" value="Unassembled WGS sequence"/>
</dbReference>
<gene>
    <name evidence="1" type="ORF">FHS22_007016</name>
</gene>
<reference evidence="1 2" key="1">
    <citation type="submission" date="2020-08" db="EMBL/GenBank/DDBJ databases">
        <title>Genomic Encyclopedia of Type Strains, Phase III (KMG-III): the genomes of soil and plant-associated and newly described type strains.</title>
        <authorList>
            <person name="Whitman W."/>
        </authorList>
    </citation>
    <scope>NUCLEOTIDE SEQUENCE [LARGE SCALE GENOMIC DNA]</scope>
    <source>
        <strain evidence="1 2">CECT 3303</strain>
    </source>
</reference>
<evidence type="ECO:0000313" key="1">
    <source>
        <dbReference type="EMBL" id="MBB5967703.1"/>
    </source>
</evidence>
<comment type="caution">
    <text evidence="1">The sequence shown here is derived from an EMBL/GenBank/DDBJ whole genome shotgun (WGS) entry which is preliminary data.</text>
</comment>
<organism evidence="1 2">
    <name type="scientific">Planomonospora venezuelensis</name>
    <dbReference type="NCBI Taxonomy" id="1999"/>
    <lineage>
        <taxon>Bacteria</taxon>
        <taxon>Bacillati</taxon>
        <taxon>Actinomycetota</taxon>
        <taxon>Actinomycetes</taxon>
        <taxon>Streptosporangiales</taxon>
        <taxon>Streptosporangiaceae</taxon>
        <taxon>Planomonospora</taxon>
    </lineage>
</organism>